<feature type="region of interest" description="Disordered" evidence="10">
    <location>
        <begin position="123"/>
        <end position="212"/>
    </location>
</feature>
<dbReference type="EMBL" id="JAWJWE010000003">
    <property type="protein sequence ID" value="KAK6639059.1"/>
    <property type="molecule type" value="Genomic_DNA"/>
</dbReference>
<keyword evidence="6" id="KW-0010">Activator</keyword>
<name>A0AAN8P5M9_POLSC</name>
<evidence type="ECO:0000256" key="9">
    <source>
        <dbReference type="ARBA" id="ARBA00031964"/>
    </source>
</evidence>
<comment type="caution">
    <text evidence="11">The sequence shown here is derived from an EMBL/GenBank/DDBJ whole genome shotgun (WGS) entry which is preliminary data.</text>
</comment>
<evidence type="ECO:0000256" key="10">
    <source>
        <dbReference type="SAM" id="MobiDB-lite"/>
    </source>
</evidence>
<feature type="compositionally biased region" description="Low complexity" evidence="10">
    <location>
        <begin position="140"/>
        <end position="191"/>
    </location>
</feature>
<dbReference type="Proteomes" id="UP001372834">
    <property type="component" value="Unassembled WGS sequence"/>
</dbReference>
<evidence type="ECO:0000256" key="7">
    <source>
        <dbReference type="ARBA" id="ARBA00023163"/>
    </source>
</evidence>
<evidence type="ECO:0000256" key="8">
    <source>
        <dbReference type="ARBA" id="ARBA00023242"/>
    </source>
</evidence>
<feature type="compositionally biased region" description="Gly residues" evidence="10">
    <location>
        <begin position="192"/>
        <end position="208"/>
    </location>
</feature>
<evidence type="ECO:0000313" key="11">
    <source>
        <dbReference type="EMBL" id="KAK6639059.1"/>
    </source>
</evidence>
<organism evidence="11 12">
    <name type="scientific">Polyplax serrata</name>
    <name type="common">Common mouse louse</name>
    <dbReference type="NCBI Taxonomy" id="468196"/>
    <lineage>
        <taxon>Eukaryota</taxon>
        <taxon>Metazoa</taxon>
        <taxon>Ecdysozoa</taxon>
        <taxon>Arthropoda</taxon>
        <taxon>Hexapoda</taxon>
        <taxon>Insecta</taxon>
        <taxon>Pterygota</taxon>
        <taxon>Neoptera</taxon>
        <taxon>Paraneoptera</taxon>
        <taxon>Psocodea</taxon>
        <taxon>Troctomorpha</taxon>
        <taxon>Phthiraptera</taxon>
        <taxon>Anoplura</taxon>
        <taxon>Polyplacidae</taxon>
        <taxon>Polyplax</taxon>
    </lineage>
</organism>
<dbReference type="AlphaFoldDB" id="A0AAN8P5M9"/>
<accession>A0AAN8P5M9</accession>
<comment type="subcellular location">
    <subcellularLocation>
        <location evidence="1">Nucleus</location>
    </subcellularLocation>
</comment>
<evidence type="ECO:0000256" key="1">
    <source>
        <dbReference type="ARBA" id="ARBA00004123"/>
    </source>
</evidence>
<evidence type="ECO:0000256" key="5">
    <source>
        <dbReference type="ARBA" id="ARBA00023054"/>
    </source>
</evidence>
<evidence type="ECO:0000256" key="4">
    <source>
        <dbReference type="ARBA" id="ARBA00023015"/>
    </source>
</evidence>
<dbReference type="Pfam" id="PF11594">
    <property type="entry name" value="Med28"/>
    <property type="match status" value="1"/>
</dbReference>
<evidence type="ECO:0000256" key="2">
    <source>
        <dbReference type="ARBA" id="ARBA00005571"/>
    </source>
</evidence>
<dbReference type="PANTHER" id="PTHR13512">
    <property type="entry name" value="MEDIATOR COMPLEX SUBUNIT 28"/>
    <property type="match status" value="1"/>
</dbReference>
<sequence>MKMTASSNGNGTLVDEFEEAFQSCLNVLTKEGALPSMDKDEINVDVDHTILKFIDLARQLEAFFLQKRFLLSALKPESVVKEDINDLRAELNRKDELIKRHYDKISAWQTLLADLQVQSWAKSPAQGSSGTPLGGAPLGPSNSSPNISQPNVQQQMQQQQQQQQQQHLQQQQLQQMQQQQMHHHMQQQMQSAGGGGGGGAAGGAGGGPTMVPQQSMFMSQGGARFPVQGPGGMLQGPLAYLEKTTSNIGMPDGRR</sequence>
<dbReference type="GO" id="GO:0016592">
    <property type="term" value="C:mediator complex"/>
    <property type="evidence" value="ECO:0007669"/>
    <property type="project" value="TreeGrafter"/>
</dbReference>
<keyword evidence="5" id="KW-0175">Coiled coil</keyword>
<comment type="similarity">
    <text evidence="2">Belongs to the Mediator complex subunit 28 family.</text>
</comment>
<evidence type="ECO:0000256" key="6">
    <source>
        <dbReference type="ARBA" id="ARBA00023159"/>
    </source>
</evidence>
<reference evidence="11 12" key="1">
    <citation type="submission" date="2023-10" db="EMBL/GenBank/DDBJ databases">
        <title>Genomes of two closely related lineages of the louse Polyplax serrata with different host specificities.</title>
        <authorList>
            <person name="Martinu J."/>
            <person name="Tarabai H."/>
            <person name="Stefka J."/>
            <person name="Hypsa V."/>
        </authorList>
    </citation>
    <scope>NUCLEOTIDE SEQUENCE [LARGE SCALE GENOMIC DNA]</scope>
    <source>
        <strain evidence="11">HR10_N</strain>
    </source>
</reference>
<dbReference type="PANTHER" id="PTHR13512:SF2">
    <property type="entry name" value="MEDIATOR OF RNA POLYMERASE II TRANSCRIPTION SUBUNIT 28"/>
    <property type="match status" value="1"/>
</dbReference>
<proteinExistence type="inferred from homology"/>
<keyword evidence="4" id="KW-0805">Transcription regulation</keyword>
<protein>
    <recommendedName>
        <fullName evidence="3">Mediator of RNA polymerase II transcription subunit 28</fullName>
    </recommendedName>
    <alternativeName>
        <fullName evidence="9">Mediator complex subunit 28</fullName>
    </alternativeName>
</protein>
<evidence type="ECO:0000313" key="12">
    <source>
        <dbReference type="Proteomes" id="UP001372834"/>
    </source>
</evidence>
<dbReference type="InterPro" id="IPR021640">
    <property type="entry name" value="Mediator_Med28"/>
</dbReference>
<evidence type="ECO:0000256" key="3">
    <source>
        <dbReference type="ARBA" id="ARBA00019683"/>
    </source>
</evidence>
<keyword evidence="7" id="KW-0804">Transcription</keyword>
<gene>
    <name evidence="11" type="ORF">RUM43_007329</name>
</gene>
<keyword evidence="8" id="KW-0539">Nucleus</keyword>